<organism evidence="2 3">
    <name type="scientific">Cryptosporangium japonicum</name>
    <dbReference type="NCBI Taxonomy" id="80872"/>
    <lineage>
        <taxon>Bacteria</taxon>
        <taxon>Bacillati</taxon>
        <taxon>Actinomycetota</taxon>
        <taxon>Actinomycetes</taxon>
        <taxon>Cryptosporangiales</taxon>
        <taxon>Cryptosporangiaceae</taxon>
        <taxon>Cryptosporangium</taxon>
    </lineage>
</organism>
<reference evidence="2 3" key="1">
    <citation type="journal article" date="2019" name="Int. J. Syst. Evol. Microbiol.">
        <title>The Global Catalogue of Microorganisms (GCM) 10K type strain sequencing project: providing services to taxonomists for standard genome sequencing and annotation.</title>
        <authorList>
            <consortium name="The Broad Institute Genomics Platform"/>
            <consortium name="The Broad Institute Genome Sequencing Center for Infectious Disease"/>
            <person name="Wu L."/>
            <person name="Ma J."/>
        </authorList>
    </citation>
    <scope>NUCLEOTIDE SEQUENCE [LARGE SCALE GENOMIC DNA]</scope>
    <source>
        <strain evidence="2 3">JCM 10425</strain>
    </source>
</reference>
<dbReference type="Proteomes" id="UP001500967">
    <property type="component" value="Unassembled WGS sequence"/>
</dbReference>
<keyword evidence="1" id="KW-0812">Transmembrane</keyword>
<name>A0ABN0V119_9ACTN</name>
<accession>A0ABN0V119</accession>
<keyword evidence="3" id="KW-1185">Reference proteome</keyword>
<proteinExistence type="predicted"/>
<keyword evidence="1" id="KW-1133">Transmembrane helix</keyword>
<feature type="transmembrane region" description="Helical" evidence="1">
    <location>
        <begin position="6"/>
        <end position="25"/>
    </location>
</feature>
<evidence type="ECO:0000313" key="2">
    <source>
        <dbReference type="EMBL" id="GAA0269971.1"/>
    </source>
</evidence>
<protein>
    <submittedName>
        <fullName evidence="2">Uncharacterized protein</fullName>
    </submittedName>
</protein>
<keyword evidence="1" id="KW-0472">Membrane</keyword>
<evidence type="ECO:0000313" key="3">
    <source>
        <dbReference type="Proteomes" id="UP001500967"/>
    </source>
</evidence>
<gene>
    <name evidence="2" type="ORF">GCM10009539_66440</name>
</gene>
<comment type="caution">
    <text evidence="2">The sequence shown here is derived from an EMBL/GenBank/DDBJ whole genome shotgun (WGS) entry which is preliminary data.</text>
</comment>
<dbReference type="EMBL" id="BAAAGX010000028">
    <property type="protein sequence ID" value="GAA0269971.1"/>
    <property type="molecule type" value="Genomic_DNA"/>
</dbReference>
<sequence length="192" mass="21656">MEIIISTLISVPTGILTSFLFWWWFTRRLAPRIDWSDLMAAPPETAWTGTDHDMPRIKIVNTGRRHALDLQVWAQLRLPHEVDASGSPVSLIELPTSVTWLPRLQRQSYRYVRMCLGRVPPGELERCGVDPSTDLPTLLREHPDAAVRVYLFAYDGFSGARKIFVSPDYCADTLIIGAFEPGLALDARPVPT</sequence>
<dbReference type="RefSeq" id="WP_344652886.1">
    <property type="nucleotide sequence ID" value="NZ_BAAAGX010000028.1"/>
</dbReference>
<evidence type="ECO:0000256" key="1">
    <source>
        <dbReference type="SAM" id="Phobius"/>
    </source>
</evidence>